<comment type="caution">
    <text evidence="1">The sequence shown here is derived from an EMBL/GenBank/DDBJ whole genome shotgun (WGS) entry which is preliminary data.</text>
</comment>
<dbReference type="AlphaFoldDB" id="A0AAI9UFR9"/>
<keyword evidence="2" id="KW-1185">Reference proteome</keyword>
<gene>
    <name evidence="1" type="ORF">CMEL01_16387</name>
</gene>
<sequence length="132" mass="14144">MTDLIFSNINNVLLDNDDDDNDGIVSEDSSKLSGAYVDTSPNHNSLAMATCNAIVVASFDTSSGASASRCVLPTAHILVIISAPRSFSSSPPLYDTPDHTTLPQKQGQQKSSFVTLWLLFNPMQIRSASRPA</sequence>
<proteinExistence type="predicted"/>
<protein>
    <submittedName>
        <fullName evidence="1">Uncharacterized protein</fullName>
    </submittedName>
</protein>
<dbReference type="EMBL" id="MLGG01000020">
    <property type="protein sequence ID" value="KAK1456483.1"/>
    <property type="molecule type" value="Genomic_DNA"/>
</dbReference>
<evidence type="ECO:0000313" key="2">
    <source>
        <dbReference type="Proteomes" id="UP001239795"/>
    </source>
</evidence>
<dbReference type="Proteomes" id="UP001239795">
    <property type="component" value="Unassembled WGS sequence"/>
</dbReference>
<organism evidence="1 2">
    <name type="scientific">Colletotrichum melonis</name>
    <dbReference type="NCBI Taxonomy" id="1209925"/>
    <lineage>
        <taxon>Eukaryota</taxon>
        <taxon>Fungi</taxon>
        <taxon>Dikarya</taxon>
        <taxon>Ascomycota</taxon>
        <taxon>Pezizomycotina</taxon>
        <taxon>Sordariomycetes</taxon>
        <taxon>Hypocreomycetidae</taxon>
        <taxon>Glomerellales</taxon>
        <taxon>Glomerellaceae</taxon>
        <taxon>Colletotrichum</taxon>
        <taxon>Colletotrichum acutatum species complex</taxon>
    </lineage>
</organism>
<evidence type="ECO:0000313" key="1">
    <source>
        <dbReference type="EMBL" id="KAK1456483.1"/>
    </source>
</evidence>
<name>A0AAI9UFR9_9PEZI</name>
<accession>A0AAI9UFR9</accession>
<reference evidence="1 2" key="1">
    <citation type="submission" date="2016-10" db="EMBL/GenBank/DDBJ databases">
        <title>The genome sequence of Colletotrichum fioriniae PJ7.</title>
        <authorList>
            <person name="Baroncelli R."/>
        </authorList>
    </citation>
    <scope>NUCLEOTIDE SEQUENCE [LARGE SCALE GENOMIC DNA]</scope>
    <source>
        <strain evidence="1">Col 31</strain>
    </source>
</reference>